<feature type="compositionally biased region" description="Low complexity" evidence="1">
    <location>
        <begin position="82"/>
        <end position="95"/>
    </location>
</feature>
<reference evidence="2" key="1">
    <citation type="submission" date="2022-07" db="EMBL/GenBank/DDBJ databases">
        <title>Genome Sequence of Physisporinus lineatus.</title>
        <authorList>
            <person name="Buettner E."/>
        </authorList>
    </citation>
    <scope>NUCLEOTIDE SEQUENCE</scope>
    <source>
        <strain evidence="2">VT162</strain>
    </source>
</reference>
<evidence type="ECO:0000313" key="3">
    <source>
        <dbReference type="Proteomes" id="UP001212997"/>
    </source>
</evidence>
<evidence type="ECO:0000313" key="2">
    <source>
        <dbReference type="EMBL" id="KAJ3492087.1"/>
    </source>
</evidence>
<organism evidence="2 3">
    <name type="scientific">Meripilus lineatus</name>
    <dbReference type="NCBI Taxonomy" id="2056292"/>
    <lineage>
        <taxon>Eukaryota</taxon>
        <taxon>Fungi</taxon>
        <taxon>Dikarya</taxon>
        <taxon>Basidiomycota</taxon>
        <taxon>Agaricomycotina</taxon>
        <taxon>Agaricomycetes</taxon>
        <taxon>Polyporales</taxon>
        <taxon>Meripilaceae</taxon>
        <taxon>Meripilus</taxon>
    </lineage>
</organism>
<feature type="region of interest" description="Disordered" evidence="1">
    <location>
        <begin position="116"/>
        <end position="163"/>
    </location>
</feature>
<feature type="region of interest" description="Disordered" evidence="1">
    <location>
        <begin position="35"/>
        <end position="95"/>
    </location>
</feature>
<protein>
    <submittedName>
        <fullName evidence="2">Uncharacterized protein</fullName>
    </submittedName>
</protein>
<dbReference type="AlphaFoldDB" id="A0AAD5VCP8"/>
<name>A0AAD5VCP8_9APHY</name>
<gene>
    <name evidence="2" type="ORF">NLI96_g213</name>
</gene>
<dbReference type="EMBL" id="JANAWD010000003">
    <property type="protein sequence ID" value="KAJ3492087.1"/>
    <property type="molecule type" value="Genomic_DNA"/>
</dbReference>
<evidence type="ECO:0000256" key="1">
    <source>
        <dbReference type="SAM" id="MobiDB-lite"/>
    </source>
</evidence>
<feature type="compositionally biased region" description="Low complexity" evidence="1">
    <location>
        <begin position="140"/>
        <end position="163"/>
    </location>
</feature>
<proteinExistence type="predicted"/>
<comment type="caution">
    <text evidence="2">The sequence shown here is derived from an EMBL/GenBank/DDBJ whole genome shotgun (WGS) entry which is preliminary data.</text>
</comment>
<keyword evidence="3" id="KW-1185">Reference proteome</keyword>
<sequence length="237" mass="26032">MTRQGGNTPRRSSGSDIVERRILADLDWWRVEEGQRELRDVPPPAQLPSPADTEEEQEQFPEDISVAPSPPPTRDLNVNTESLSSPLPGAGSSALESPDFSHVHYFLGMDYQSFGSSHEPQPNFPLLSLPDREPGRRRLTVSSDTSSSSLESSPASSPRALSPLEDMGFADIVPPVSDDSLFSALSHSSRRAPSLAFGVRSVSYSFVESELSRGCDDLFENLPSFPTSQPDYEDLFY</sequence>
<feature type="compositionally biased region" description="Acidic residues" evidence="1">
    <location>
        <begin position="52"/>
        <end position="61"/>
    </location>
</feature>
<dbReference type="Proteomes" id="UP001212997">
    <property type="component" value="Unassembled WGS sequence"/>
</dbReference>
<accession>A0AAD5VCP8</accession>